<comment type="caution">
    <text evidence="2">The sequence shown here is derived from an EMBL/GenBank/DDBJ whole genome shotgun (WGS) entry which is preliminary data.</text>
</comment>
<feature type="signal peptide" evidence="1">
    <location>
        <begin position="1"/>
        <end position="21"/>
    </location>
</feature>
<protein>
    <submittedName>
        <fullName evidence="2">Uncharacterized protein</fullName>
    </submittedName>
</protein>
<dbReference type="Proteomes" id="UP000094444">
    <property type="component" value="Unassembled WGS sequence"/>
</dbReference>
<dbReference type="InParanoid" id="A0A2P5ICV4"/>
<evidence type="ECO:0000256" key="1">
    <source>
        <dbReference type="SAM" id="SignalP"/>
    </source>
</evidence>
<organism evidence="2 3">
    <name type="scientific">Diaporthe helianthi</name>
    <dbReference type="NCBI Taxonomy" id="158607"/>
    <lineage>
        <taxon>Eukaryota</taxon>
        <taxon>Fungi</taxon>
        <taxon>Dikarya</taxon>
        <taxon>Ascomycota</taxon>
        <taxon>Pezizomycotina</taxon>
        <taxon>Sordariomycetes</taxon>
        <taxon>Sordariomycetidae</taxon>
        <taxon>Diaporthales</taxon>
        <taxon>Diaporthaceae</taxon>
        <taxon>Diaporthe</taxon>
    </lineage>
</organism>
<dbReference type="AlphaFoldDB" id="A0A2P5ICV4"/>
<evidence type="ECO:0000313" key="2">
    <source>
        <dbReference type="EMBL" id="POS80308.1"/>
    </source>
</evidence>
<gene>
    <name evidence="2" type="ORF">DHEL01_v201291</name>
</gene>
<dbReference type="EMBL" id="MAVT02000058">
    <property type="protein sequence ID" value="POS80308.1"/>
    <property type="molecule type" value="Genomic_DNA"/>
</dbReference>
<sequence length="222" mass="24478">MISMVQFTVKAILLGAAVTSAMPSSITNHEHQKDVLLELTARDPSFLECLEHCRHEPLAPLEVTHTSKSCLRRCVREGGPKITREEPHRTMSSKQPWNAVAEDTVTPPSIECLLGCLRGPTKTPEEAAARAKCVRRCAEEVGPEITREEPHRTMSSKQPWNAVPEIDVSSSPIKCLLGCFPKTGEDGAAINECVRRCIQVHQPGFKPTNDDDDDDDDDANTI</sequence>
<proteinExistence type="predicted"/>
<keyword evidence="3" id="KW-1185">Reference proteome</keyword>
<reference evidence="2" key="1">
    <citation type="submission" date="2017-09" db="EMBL/GenBank/DDBJ databases">
        <title>Polyketide synthases of a Diaporthe helianthi virulent isolate.</title>
        <authorList>
            <person name="Baroncelli R."/>
        </authorList>
    </citation>
    <scope>NUCLEOTIDE SEQUENCE [LARGE SCALE GENOMIC DNA]</scope>
    <source>
        <strain evidence="2">7/96</strain>
    </source>
</reference>
<keyword evidence="1" id="KW-0732">Signal</keyword>
<feature type="chain" id="PRO_5015105176" evidence="1">
    <location>
        <begin position="22"/>
        <end position="222"/>
    </location>
</feature>
<name>A0A2P5ICV4_DIAHE</name>
<evidence type="ECO:0000313" key="3">
    <source>
        <dbReference type="Proteomes" id="UP000094444"/>
    </source>
</evidence>
<accession>A0A2P5ICV4</accession>